<accession>A0AAI8YR49</accession>
<comment type="caution">
    <text evidence="2">The sequence shown here is derived from an EMBL/GenBank/DDBJ whole genome shotgun (WGS) entry which is preliminary data.</text>
</comment>
<organism evidence="2 3">
    <name type="scientific">Anthostomella pinea</name>
    <dbReference type="NCBI Taxonomy" id="933095"/>
    <lineage>
        <taxon>Eukaryota</taxon>
        <taxon>Fungi</taxon>
        <taxon>Dikarya</taxon>
        <taxon>Ascomycota</taxon>
        <taxon>Pezizomycotina</taxon>
        <taxon>Sordariomycetes</taxon>
        <taxon>Xylariomycetidae</taxon>
        <taxon>Xylariales</taxon>
        <taxon>Xylariaceae</taxon>
        <taxon>Anthostomella</taxon>
    </lineage>
</organism>
<keyword evidence="1" id="KW-0560">Oxidoreductase</keyword>
<gene>
    <name evidence="2" type="ORF">KHLLAP_LOCUS14709</name>
</gene>
<sequence length="229" mass="24482">MAKEKVVNLLFLSQGVASLDRSETTEHVHLLAALNYYSRIRFITNLLPLIRGSRTLRRVVSVGGGGHEGPIDASDLPALRVPLPELRGHLTTLVTLGLEAVAASAPEVSFVHDYPGTVRTRITSHLPEEVLKTLVFVPIDEVGDRHLYLATSARYPSATGEGDAVPLGEQVGVALGTDGVAGGGLYSVASDCEGTAQGVRDLLAGLKDRRLVDVVWAHTETEFKRITGD</sequence>
<dbReference type="EMBL" id="CAUWAG010000020">
    <property type="protein sequence ID" value="CAJ2514241.1"/>
    <property type="molecule type" value="Genomic_DNA"/>
</dbReference>
<evidence type="ECO:0000313" key="2">
    <source>
        <dbReference type="EMBL" id="CAJ2514241.1"/>
    </source>
</evidence>
<keyword evidence="3" id="KW-1185">Reference proteome</keyword>
<dbReference type="Proteomes" id="UP001295740">
    <property type="component" value="Unassembled WGS sequence"/>
</dbReference>
<dbReference type="Gene3D" id="3.40.50.720">
    <property type="entry name" value="NAD(P)-binding Rossmann-like Domain"/>
    <property type="match status" value="1"/>
</dbReference>
<reference evidence="2" key="1">
    <citation type="submission" date="2023-10" db="EMBL/GenBank/DDBJ databases">
        <authorList>
            <person name="Hackl T."/>
        </authorList>
    </citation>
    <scope>NUCLEOTIDE SEQUENCE</scope>
</reference>
<name>A0AAI8YR49_9PEZI</name>
<protein>
    <submittedName>
        <fullName evidence="2">Uu.00g023600.m01.CDS01</fullName>
    </submittedName>
</protein>
<dbReference type="PANTHER" id="PTHR47534">
    <property type="entry name" value="YALI0E05731P"/>
    <property type="match status" value="1"/>
</dbReference>
<proteinExistence type="predicted"/>
<dbReference type="GO" id="GO:0016491">
    <property type="term" value="F:oxidoreductase activity"/>
    <property type="evidence" value="ECO:0007669"/>
    <property type="project" value="UniProtKB-KW"/>
</dbReference>
<evidence type="ECO:0000313" key="3">
    <source>
        <dbReference type="Proteomes" id="UP001295740"/>
    </source>
</evidence>
<dbReference type="AlphaFoldDB" id="A0AAI8YR49"/>
<evidence type="ECO:0000256" key="1">
    <source>
        <dbReference type="ARBA" id="ARBA00023002"/>
    </source>
</evidence>
<dbReference type="PANTHER" id="PTHR47534:SF3">
    <property type="entry name" value="ALCOHOL DEHYDROGENASE-LIKE C-TERMINAL DOMAIN-CONTAINING PROTEIN"/>
    <property type="match status" value="1"/>
</dbReference>
<dbReference type="InterPro" id="IPR052228">
    <property type="entry name" value="Sec_Metab_Biosynth_Oxidored"/>
</dbReference>